<dbReference type="Proteomes" id="UP001591681">
    <property type="component" value="Unassembled WGS sequence"/>
</dbReference>
<comment type="caution">
    <text evidence="3">The sequence shown here is derived from an EMBL/GenBank/DDBJ whole genome shotgun (WGS) entry which is preliminary data.</text>
</comment>
<gene>
    <name evidence="3" type="ORF">ACEWY4_003729</name>
</gene>
<organism evidence="3 4">
    <name type="scientific">Coilia grayii</name>
    <name type="common">Gray's grenadier anchovy</name>
    <dbReference type="NCBI Taxonomy" id="363190"/>
    <lineage>
        <taxon>Eukaryota</taxon>
        <taxon>Metazoa</taxon>
        <taxon>Chordata</taxon>
        <taxon>Craniata</taxon>
        <taxon>Vertebrata</taxon>
        <taxon>Euteleostomi</taxon>
        <taxon>Actinopterygii</taxon>
        <taxon>Neopterygii</taxon>
        <taxon>Teleostei</taxon>
        <taxon>Clupei</taxon>
        <taxon>Clupeiformes</taxon>
        <taxon>Clupeoidei</taxon>
        <taxon>Engraulidae</taxon>
        <taxon>Coilinae</taxon>
        <taxon>Coilia</taxon>
    </lineage>
</organism>
<evidence type="ECO:0008006" key="5">
    <source>
        <dbReference type="Google" id="ProtNLM"/>
    </source>
</evidence>
<reference evidence="3 4" key="1">
    <citation type="submission" date="2024-09" db="EMBL/GenBank/DDBJ databases">
        <title>A chromosome-level genome assembly of Gray's grenadier anchovy, Coilia grayii.</title>
        <authorList>
            <person name="Fu Z."/>
        </authorList>
    </citation>
    <scope>NUCLEOTIDE SEQUENCE [LARGE SCALE GENOMIC DNA]</scope>
    <source>
        <strain evidence="3">G4</strain>
        <tissue evidence="3">Muscle</tissue>
    </source>
</reference>
<evidence type="ECO:0000313" key="3">
    <source>
        <dbReference type="EMBL" id="KAL2101968.1"/>
    </source>
</evidence>
<accession>A0ABD1KS18</accession>
<keyword evidence="1" id="KW-0175">Coiled coil</keyword>
<feature type="compositionally biased region" description="Basic and acidic residues" evidence="2">
    <location>
        <begin position="286"/>
        <end position="322"/>
    </location>
</feature>
<evidence type="ECO:0000256" key="2">
    <source>
        <dbReference type="SAM" id="MobiDB-lite"/>
    </source>
</evidence>
<evidence type="ECO:0000256" key="1">
    <source>
        <dbReference type="SAM" id="Coils"/>
    </source>
</evidence>
<dbReference type="EMBL" id="JBHFQA010000003">
    <property type="protein sequence ID" value="KAL2101968.1"/>
    <property type="molecule type" value="Genomic_DNA"/>
</dbReference>
<dbReference type="AlphaFoldDB" id="A0ABD1KS18"/>
<proteinExistence type="predicted"/>
<name>A0ABD1KS18_9TELE</name>
<feature type="coiled-coil region" evidence="1">
    <location>
        <begin position="42"/>
        <end position="116"/>
    </location>
</feature>
<feature type="region of interest" description="Disordered" evidence="2">
    <location>
        <begin position="286"/>
        <end position="328"/>
    </location>
</feature>
<sequence length="328" mass="38831">MNRLDEGVRATLSKTILDKLQLVFTDMAEEEKTKQQVMRVTLEKLMEDTKELEASMEIEKENWERERENLVESADAARHEEWIKKRDDVSRMQFRLNMAMEDREKEREKRLAVEREHKHILSRLAVTAEDKTMAEESEQATKDAATWERLSRERENGTLSMVLAAAAAKQRLLKELKAKTQKWMGAQNMATEEVNRSQEKLLDNWRKLQDGKPCPNDDLQVHEHTMEMKGILLQNQTLLGKIAMKFGKRRESLMAEFVKKEEELMAAELKKRRKLEEKMRKELEKIQKAELKEQKRREAKMKKEDEKLAKKKAAEDGTENRQPRFCFW</sequence>
<protein>
    <recommendedName>
        <fullName evidence="5">Trichohyalin-plectin-homology domain-containing protein</fullName>
    </recommendedName>
</protein>
<keyword evidence="4" id="KW-1185">Reference proteome</keyword>
<evidence type="ECO:0000313" key="4">
    <source>
        <dbReference type="Proteomes" id="UP001591681"/>
    </source>
</evidence>